<dbReference type="Gene3D" id="2.130.10.10">
    <property type="entry name" value="YVTN repeat-like/Quinoprotein amine dehydrogenase"/>
    <property type="match status" value="1"/>
</dbReference>
<evidence type="ECO:0000313" key="5">
    <source>
        <dbReference type="Proteomes" id="UP000652567"/>
    </source>
</evidence>
<evidence type="ECO:0000313" key="4">
    <source>
        <dbReference type="EMBL" id="MBE8718620.1"/>
    </source>
</evidence>
<dbReference type="GO" id="GO:0017057">
    <property type="term" value="F:6-phosphogluconolactonase activity"/>
    <property type="evidence" value="ECO:0007669"/>
    <property type="project" value="TreeGrafter"/>
</dbReference>
<evidence type="ECO:0000256" key="3">
    <source>
        <dbReference type="SAM" id="Phobius"/>
    </source>
</evidence>
<keyword evidence="2" id="KW-0313">Glucose metabolism</keyword>
<keyword evidence="3" id="KW-1133">Transmembrane helix</keyword>
<protein>
    <submittedName>
        <fullName evidence="4">Lactonase family protein</fullName>
    </submittedName>
</protein>
<dbReference type="InterPro" id="IPR011045">
    <property type="entry name" value="N2O_reductase_N"/>
</dbReference>
<sequence length="383" mass="42054">MIDVSCKLKLFRPGAKRYARLFSGAGVYAAVLFLLLLNPAAFAKTIIYIANADSQDIAVFQLNNDTDEPLLLQRYAVKGTVMPMALSPDNRRLYVAIRSEPYRLLVLDIDPANGRLSPKAVTPLVDSMANISVDSSGRYLFAASYGGNKISVHSLNDAGIPEVPPRIFATGKHPHQITADSRNRFVYLSVLGEDRLDFFRFSSLVSGKAQATETRLAATFPQGAGPRHFVASADEKYWYVIGELDARIHVLKRNPISGKSSHLENHALLGAGSATKPWAADIHLTPDGNFLYASERTSGEMSGFRLNKKSGRITPIGKWKTETQPRAFQISPDGRHLVVVGQKSDHASIYSINAETGELEAVQRIAAGQNPSWIEIIRLHDID</sequence>
<dbReference type="PANTHER" id="PTHR30344">
    <property type="entry name" value="6-PHOSPHOGLUCONOLACTONASE-RELATED"/>
    <property type="match status" value="1"/>
</dbReference>
<accession>A0A928YVJ5</accession>
<dbReference type="PANTHER" id="PTHR30344:SF1">
    <property type="entry name" value="6-PHOSPHOGLUCONOLACTONASE"/>
    <property type="match status" value="1"/>
</dbReference>
<comment type="caution">
    <text evidence="4">The sequence shown here is derived from an EMBL/GenBank/DDBJ whole genome shotgun (WGS) entry which is preliminary data.</text>
</comment>
<keyword evidence="3" id="KW-0812">Transmembrane</keyword>
<dbReference type="RefSeq" id="WP_328701395.1">
    <property type="nucleotide sequence ID" value="NZ_PRDL01000001.1"/>
</dbReference>
<comment type="similarity">
    <text evidence="1">Belongs to the cycloisomerase 2 family.</text>
</comment>
<keyword evidence="2" id="KW-0119">Carbohydrate metabolism</keyword>
<dbReference type="EMBL" id="PRDL01000001">
    <property type="protein sequence ID" value="MBE8718620.1"/>
    <property type="molecule type" value="Genomic_DNA"/>
</dbReference>
<keyword evidence="3" id="KW-0472">Membrane</keyword>
<dbReference type="Pfam" id="PF10282">
    <property type="entry name" value="Lactonase"/>
    <property type="match status" value="1"/>
</dbReference>
<dbReference type="InterPro" id="IPR019405">
    <property type="entry name" value="Lactonase_7-beta_prop"/>
</dbReference>
<proteinExistence type="inferred from homology"/>
<organism evidence="4 5">
    <name type="scientific">Cellvibrio polysaccharolyticus</name>
    <dbReference type="NCBI Taxonomy" id="2082724"/>
    <lineage>
        <taxon>Bacteria</taxon>
        <taxon>Pseudomonadati</taxon>
        <taxon>Pseudomonadota</taxon>
        <taxon>Gammaproteobacteria</taxon>
        <taxon>Cellvibrionales</taxon>
        <taxon>Cellvibrionaceae</taxon>
        <taxon>Cellvibrio</taxon>
    </lineage>
</organism>
<keyword evidence="5" id="KW-1185">Reference proteome</keyword>
<dbReference type="SUPFAM" id="SSF50974">
    <property type="entry name" value="Nitrous oxide reductase, N-terminal domain"/>
    <property type="match status" value="2"/>
</dbReference>
<evidence type="ECO:0000256" key="2">
    <source>
        <dbReference type="ARBA" id="ARBA00022526"/>
    </source>
</evidence>
<feature type="transmembrane region" description="Helical" evidence="3">
    <location>
        <begin position="21"/>
        <end position="42"/>
    </location>
</feature>
<dbReference type="GO" id="GO:0006006">
    <property type="term" value="P:glucose metabolic process"/>
    <property type="evidence" value="ECO:0007669"/>
    <property type="project" value="UniProtKB-KW"/>
</dbReference>
<name>A0A928YVJ5_9GAMM</name>
<dbReference type="GO" id="GO:0005829">
    <property type="term" value="C:cytosol"/>
    <property type="evidence" value="ECO:0007669"/>
    <property type="project" value="TreeGrafter"/>
</dbReference>
<dbReference type="AlphaFoldDB" id="A0A928YVJ5"/>
<gene>
    <name evidence="4" type="ORF">C4F51_15660</name>
</gene>
<reference evidence="4" key="1">
    <citation type="submission" date="2018-07" db="EMBL/GenBank/DDBJ databases">
        <title>Genome assembly of strain Ka43.</title>
        <authorList>
            <person name="Kukolya J."/>
            <person name="Nagy I."/>
            <person name="Horvath B."/>
            <person name="Toth A."/>
        </authorList>
    </citation>
    <scope>NUCLEOTIDE SEQUENCE</scope>
    <source>
        <strain evidence="4">KB43</strain>
    </source>
</reference>
<dbReference type="Proteomes" id="UP000652567">
    <property type="component" value="Unassembled WGS sequence"/>
</dbReference>
<dbReference type="InterPro" id="IPR015943">
    <property type="entry name" value="WD40/YVTN_repeat-like_dom_sf"/>
</dbReference>
<evidence type="ECO:0000256" key="1">
    <source>
        <dbReference type="ARBA" id="ARBA00005564"/>
    </source>
</evidence>
<dbReference type="InterPro" id="IPR050282">
    <property type="entry name" value="Cycloisomerase_2"/>
</dbReference>